<evidence type="ECO:0000313" key="3">
    <source>
        <dbReference type="EMBL" id="WQG91867.1"/>
    </source>
</evidence>
<evidence type="ECO:0008006" key="6">
    <source>
        <dbReference type="Google" id="ProtNLM"/>
    </source>
</evidence>
<dbReference type="EMBL" id="CP140154">
    <property type="protein sequence ID" value="WQG91867.1"/>
    <property type="molecule type" value="Genomic_DNA"/>
</dbReference>
<reference evidence="2 4" key="1">
    <citation type="submission" date="2016-11" db="EMBL/GenBank/DDBJ databases">
        <authorList>
            <person name="Jaros S."/>
            <person name="Januszkiewicz K."/>
            <person name="Wedrychowicz H."/>
        </authorList>
    </citation>
    <scope>NUCLEOTIDE SEQUENCE [LARGE SCALE GENOMIC DNA]</scope>
    <source>
        <strain evidence="2 4">DSM 784</strain>
    </source>
</reference>
<reference evidence="3 5" key="2">
    <citation type="submission" date="2023-11" db="EMBL/GenBank/DDBJ databases">
        <title>MicrobeMod: A computational toolkit for identifying prokaryotic methylation and restriction-modification with nanopore sequencing.</title>
        <authorList>
            <person name="Crits-Christoph A."/>
            <person name="Kang S.C."/>
            <person name="Lee H."/>
            <person name="Ostrov N."/>
        </authorList>
    </citation>
    <scope>NUCLEOTIDE SEQUENCE [LARGE SCALE GENOMIC DNA]</scope>
    <source>
        <strain evidence="3 5">ATCC 23090</strain>
    </source>
</reference>
<dbReference type="STRING" id="1004.SAMN05661012_04067"/>
<dbReference type="EMBL" id="FPIZ01000013">
    <property type="protein sequence ID" value="SFW73879.1"/>
    <property type="molecule type" value="Genomic_DNA"/>
</dbReference>
<keyword evidence="1" id="KW-0732">Signal</keyword>
<dbReference type="Proteomes" id="UP001326715">
    <property type="component" value="Chromosome"/>
</dbReference>
<name>A0A1K1RQ90_9BACT</name>
<evidence type="ECO:0000313" key="2">
    <source>
        <dbReference type="EMBL" id="SFW73879.1"/>
    </source>
</evidence>
<dbReference type="OrthoDB" id="671476at2"/>
<feature type="chain" id="PRO_5009667711" description="Outer membrane protein beta-barrel domain-containing protein" evidence="1">
    <location>
        <begin position="21"/>
        <end position="202"/>
    </location>
</feature>
<dbReference type="Proteomes" id="UP000183788">
    <property type="component" value="Unassembled WGS sequence"/>
</dbReference>
<evidence type="ECO:0000313" key="5">
    <source>
        <dbReference type="Proteomes" id="UP001326715"/>
    </source>
</evidence>
<dbReference type="AlphaFoldDB" id="A0A1K1RQ90"/>
<keyword evidence="5" id="KW-1185">Reference proteome</keyword>
<gene>
    <name evidence="2" type="ORF">SAMN05661012_04067</name>
    <name evidence="3" type="ORF">SR876_10155</name>
</gene>
<proteinExistence type="predicted"/>
<dbReference type="RefSeq" id="WP_072363066.1">
    <property type="nucleotide sequence ID" value="NZ_CBHWAX010000009.1"/>
</dbReference>
<sequence>MKKSLLIALLCLSAFFTSQAQHFTNGLGIALIHDETKYSKDNPYIALAYTPGFTFKENSKYSFSINAPVRIGYAQYYYTQTYGSVTVSDDWKSYLFQVPLMFNFNYGAGSSQKARGRIGFFGGAGIAAQYRTYDEVYIDTYNSVHIIKNSSEFSTNVAINAGIRFAIGRSYRRRNLELGTALLVGVTGETHDLFNYHVLFNF</sequence>
<organism evidence="2 4">
    <name type="scientific">Chitinophaga sancti</name>
    <dbReference type="NCBI Taxonomy" id="1004"/>
    <lineage>
        <taxon>Bacteria</taxon>
        <taxon>Pseudomonadati</taxon>
        <taxon>Bacteroidota</taxon>
        <taxon>Chitinophagia</taxon>
        <taxon>Chitinophagales</taxon>
        <taxon>Chitinophagaceae</taxon>
        <taxon>Chitinophaga</taxon>
    </lineage>
</organism>
<feature type="signal peptide" evidence="1">
    <location>
        <begin position="1"/>
        <end position="20"/>
    </location>
</feature>
<accession>A0A1K1RQ90</accession>
<evidence type="ECO:0000256" key="1">
    <source>
        <dbReference type="SAM" id="SignalP"/>
    </source>
</evidence>
<evidence type="ECO:0000313" key="4">
    <source>
        <dbReference type="Proteomes" id="UP000183788"/>
    </source>
</evidence>
<protein>
    <recommendedName>
        <fullName evidence="6">Outer membrane protein beta-barrel domain-containing protein</fullName>
    </recommendedName>
</protein>